<dbReference type="GO" id="GO:0003729">
    <property type="term" value="F:mRNA binding"/>
    <property type="evidence" value="ECO:0007669"/>
    <property type="project" value="InterPro"/>
</dbReference>
<reference evidence="1 2" key="1">
    <citation type="submission" date="2018-03" db="EMBL/GenBank/DDBJ databases">
        <title>Genome sequencing of Melaminivora sp.</title>
        <authorList>
            <person name="Kim S.-J."/>
            <person name="Heo J."/>
            <person name="Ahn J.-H."/>
            <person name="Kwon S.-W."/>
        </authorList>
    </citation>
    <scope>NUCLEOTIDE SEQUENCE [LARGE SCALE GENOMIC DNA]</scope>
    <source>
        <strain evidence="1 2">SC2-9</strain>
    </source>
</reference>
<proteinExistence type="predicted"/>
<dbReference type="RefSeq" id="WP_106682797.1">
    <property type="nucleotide sequence ID" value="NZ_CP027667.1"/>
</dbReference>
<organism evidence="1 2">
    <name type="scientific">Melaminivora suipulveris</name>
    <dbReference type="NCBI Taxonomy" id="2109913"/>
    <lineage>
        <taxon>Bacteria</taxon>
        <taxon>Pseudomonadati</taxon>
        <taxon>Pseudomonadota</taxon>
        <taxon>Betaproteobacteria</taxon>
        <taxon>Burkholderiales</taxon>
        <taxon>Comamonadaceae</taxon>
        <taxon>Melaminivora</taxon>
    </lineage>
</organism>
<dbReference type="Pfam" id="PF07927">
    <property type="entry name" value="HicA_toxin"/>
    <property type="match status" value="1"/>
</dbReference>
<gene>
    <name evidence="1" type="ORF">C6568_02915</name>
</gene>
<dbReference type="OrthoDB" id="73001at2"/>
<accession>A0A2R3Q9K8</accession>
<dbReference type="EMBL" id="CP027667">
    <property type="protein sequence ID" value="AVO48317.1"/>
    <property type="molecule type" value="Genomic_DNA"/>
</dbReference>
<dbReference type="Proteomes" id="UP000237925">
    <property type="component" value="Chromosome"/>
</dbReference>
<protein>
    <submittedName>
        <fullName evidence="1">Hexulose-6-phosphate synthase</fullName>
    </submittedName>
</protein>
<evidence type="ECO:0000313" key="1">
    <source>
        <dbReference type="EMBL" id="AVO48317.1"/>
    </source>
</evidence>
<sequence length="85" mass="9468">MQRKYAKTLALLFHRPVSANVRHDEVMALLRQLGAEIEAGREGSRIAVVLFGQVRVFHKPHPSPHMDKGAVAALCDWLEQNGVTP</sequence>
<dbReference type="KEGG" id="mela:C6568_02915"/>
<keyword evidence="2" id="KW-1185">Reference proteome</keyword>
<evidence type="ECO:0000313" key="2">
    <source>
        <dbReference type="Proteomes" id="UP000237925"/>
    </source>
</evidence>
<name>A0A2R3Q9K8_9BURK</name>
<dbReference type="AlphaFoldDB" id="A0A2R3Q9K8"/>
<dbReference type="InterPro" id="IPR012933">
    <property type="entry name" value="HicA_mRNA_interferase"/>
</dbReference>